<dbReference type="EC" id="2.7.4.16" evidence="4"/>
<protein>
    <submittedName>
        <fullName evidence="4">Thiamine-phosphate kinase</fullName>
        <ecNumber evidence="4">2.7.4.16</ecNumber>
    </submittedName>
</protein>
<dbReference type="PANTHER" id="PTHR30270">
    <property type="entry name" value="THIAMINE-MONOPHOSPHATE KINASE"/>
    <property type="match status" value="1"/>
</dbReference>
<evidence type="ECO:0000256" key="1">
    <source>
        <dbReference type="ARBA" id="ARBA00022977"/>
    </source>
</evidence>
<feature type="domain" description="PurM-like N-terminal" evidence="2">
    <location>
        <begin position="56"/>
        <end position="164"/>
    </location>
</feature>
<accession>A0A831RXK2</accession>
<dbReference type="CDD" id="cd02194">
    <property type="entry name" value="ThiL"/>
    <property type="match status" value="1"/>
</dbReference>
<dbReference type="NCBIfam" id="TIGR01379">
    <property type="entry name" value="thiL"/>
    <property type="match status" value="1"/>
</dbReference>
<dbReference type="Proteomes" id="UP000886339">
    <property type="component" value="Unassembled WGS sequence"/>
</dbReference>
<name>A0A831RXK2_9GAMM</name>
<dbReference type="HAMAP" id="MF_02128">
    <property type="entry name" value="TMP_kinase"/>
    <property type="match status" value="1"/>
</dbReference>
<dbReference type="SUPFAM" id="SSF56042">
    <property type="entry name" value="PurM C-terminal domain-like"/>
    <property type="match status" value="1"/>
</dbReference>
<keyword evidence="1" id="KW-0784">Thiamine biosynthesis</keyword>
<dbReference type="Gene3D" id="3.90.650.10">
    <property type="entry name" value="PurM-like C-terminal domain"/>
    <property type="match status" value="1"/>
</dbReference>
<evidence type="ECO:0000313" key="4">
    <source>
        <dbReference type="EMBL" id="HEC06580.1"/>
    </source>
</evidence>
<dbReference type="PANTHER" id="PTHR30270:SF0">
    <property type="entry name" value="THIAMINE-MONOPHOSPHATE KINASE"/>
    <property type="match status" value="1"/>
</dbReference>
<dbReference type="Pfam" id="PF00586">
    <property type="entry name" value="AIRS"/>
    <property type="match status" value="1"/>
</dbReference>
<dbReference type="EMBL" id="DRLF01000246">
    <property type="protein sequence ID" value="HEC06580.1"/>
    <property type="molecule type" value="Genomic_DNA"/>
</dbReference>
<dbReference type="AlphaFoldDB" id="A0A831RXK2"/>
<dbReference type="SUPFAM" id="SSF55326">
    <property type="entry name" value="PurM N-terminal domain-like"/>
    <property type="match status" value="1"/>
</dbReference>
<proteinExistence type="inferred from homology"/>
<evidence type="ECO:0000259" key="3">
    <source>
        <dbReference type="Pfam" id="PF02769"/>
    </source>
</evidence>
<reference evidence="4" key="1">
    <citation type="journal article" date="2020" name="mSystems">
        <title>Genome- and Community-Level Interaction Insights into Carbon Utilization and Element Cycling Functions of Hydrothermarchaeota in Hydrothermal Sediment.</title>
        <authorList>
            <person name="Zhou Z."/>
            <person name="Liu Y."/>
            <person name="Xu W."/>
            <person name="Pan J."/>
            <person name="Luo Z.H."/>
            <person name="Li M."/>
        </authorList>
    </citation>
    <scope>NUCLEOTIDE SEQUENCE [LARGE SCALE GENOMIC DNA]</scope>
    <source>
        <strain evidence="4">HyVt-458</strain>
    </source>
</reference>
<sequence>MGRTRGIATSTGCWTSWPTTCAPWKSPQGSVAEFALIQRYFSGLSRPGQDVLLGIGDDCALLQPPAGQQLATTMDTLIAGCHFLPDADPASVGHKSLAVNLSDLAAMGATPAWALLSLSMPRIDDDWLQGFVQGFRRLASQFGVQLVGGDTCQGPLSITLQLTGFLGAEKAMLRANAKPGDLVCVTGTLGDAALALRLLQAGEDPGGLRARLETPLPRVEEGRMLADLGVRTCIDISDGLVADLGHICERSSCAARIEVARLPLSSAFRGHAGDPETALAGGDDYELCFTLPPSLQPELEALSFDITCIGEIWAGRGVELVDETGNSLAL</sequence>
<dbReference type="Pfam" id="PF02769">
    <property type="entry name" value="AIRS_C"/>
    <property type="match status" value="1"/>
</dbReference>
<dbReference type="GO" id="GO:0009030">
    <property type="term" value="F:thiamine-phosphate kinase activity"/>
    <property type="evidence" value="ECO:0007669"/>
    <property type="project" value="UniProtKB-EC"/>
</dbReference>
<comment type="caution">
    <text evidence="4">The sequence shown here is derived from an EMBL/GenBank/DDBJ whole genome shotgun (WGS) entry which is preliminary data.</text>
</comment>
<keyword evidence="4" id="KW-0808">Transferase</keyword>
<dbReference type="InterPro" id="IPR016188">
    <property type="entry name" value="PurM-like_N"/>
</dbReference>
<dbReference type="InterPro" id="IPR010918">
    <property type="entry name" value="PurM-like_C_dom"/>
</dbReference>
<keyword evidence="4" id="KW-0418">Kinase</keyword>
<dbReference type="Gene3D" id="3.30.1330.10">
    <property type="entry name" value="PurM-like, N-terminal domain"/>
    <property type="match status" value="1"/>
</dbReference>
<feature type="non-terminal residue" evidence="4">
    <location>
        <position position="330"/>
    </location>
</feature>
<dbReference type="InterPro" id="IPR036921">
    <property type="entry name" value="PurM-like_N_sf"/>
</dbReference>
<feature type="domain" description="PurM-like C-terminal" evidence="3">
    <location>
        <begin position="178"/>
        <end position="318"/>
    </location>
</feature>
<organism evidence="4">
    <name type="scientific">Thiolapillus brandeum</name>
    <dbReference type="NCBI Taxonomy" id="1076588"/>
    <lineage>
        <taxon>Bacteria</taxon>
        <taxon>Pseudomonadati</taxon>
        <taxon>Pseudomonadota</taxon>
        <taxon>Gammaproteobacteria</taxon>
        <taxon>Chromatiales</taxon>
        <taxon>Sedimenticolaceae</taxon>
        <taxon>Thiolapillus</taxon>
    </lineage>
</organism>
<dbReference type="InterPro" id="IPR036676">
    <property type="entry name" value="PurM-like_C_sf"/>
</dbReference>
<dbReference type="InterPro" id="IPR006283">
    <property type="entry name" value="ThiL-like"/>
</dbReference>
<dbReference type="GO" id="GO:0009228">
    <property type="term" value="P:thiamine biosynthetic process"/>
    <property type="evidence" value="ECO:0007669"/>
    <property type="project" value="UniProtKB-KW"/>
</dbReference>
<dbReference type="PIRSF" id="PIRSF005303">
    <property type="entry name" value="Thiam_monoph_kin"/>
    <property type="match status" value="1"/>
</dbReference>
<gene>
    <name evidence="4" type="primary">thiL</name>
    <name evidence="4" type="ORF">ENJ12_07000</name>
</gene>
<evidence type="ECO:0000259" key="2">
    <source>
        <dbReference type="Pfam" id="PF00586"/>
    </source>
</evidence>